<evidence type="ECO:0000256" key="12">
    <source>
        <dbReference type="PIRSR" id="PIRSR603542-1"/>
    </source>
</evidence>
<evidence type="ECO:0000256" key="8">
    <source>
        <dbReference type="ARBA" id="ARBA00029894"/>
    </source>
</evidence>
<accession>W0V7X7</accession>
<dbReference type="eggNOG" id="COG2977">
    <property type="taxonomic scope" value="Bacteria"/>
</dbReference>
<dbReference type="InterPro" id="IPR008278">
    <property type="entry name" value="4-PPantetheinyl_Trfase_dom"/>
</dbReference>
<keyword evidence="6 16" id="KW-0808">Transferase</keyword>
<sequence length="260" mass="28297">MTIRTDLMQALPPDWPAPAPSDNADAAQLRLVTRHWSICGRAPMQLVMAGFDPGDFKPGRFGQAGIQCPEQVARSVNKRQAEFFFGRSCARAALAGIGLGLGDTDIPIGAARQPLWPAGVLGSITHSHHVAAALVLPASQYGGIGIDIETVGEGTLDFMHGSIVSAHELAYLRTLQDRLDLNTLLTLVFSAKESFFKAAFGAVQRLFDFDAVHIERIDVDSRTISFALTETLCPQFQQGTRWSAAYAVMDRRQIVTGFLW</sequence>
<evidence type="ECO:0000256" key="3">
    <source>
        <dbReference type="ARBA" id="ARBA00008342"/>
    </source>
</evidence>
<feature type="binding site" evidence="13">
    <location>
        <position position="147"/>
    </location>
    <ligand>
        <name>Mg(2+)</name>
        <dbReference type="ChEBI" id="CHEBI:18420"/>
    </ligand>
</feature>
<feature type="binding site" evidence="12">
    <location>
        <position position="193"/>
    </location>
    <ligand>
        <name>CoA</name>
        <dbReference type="ChEBI" id="CHEBI:57287"/>
    </ligand>
</feature>
<name>W0V7X7_9BURK</name>
<reference evidence="16 17" key="1">
    <citation type="journal article" date="2015" name="Genome Announc.">
        <title>Genome Sequence of Mushroom Soft-Rot Pathogen Janthinobacterium agaricidamnosum.</title>
        <authorList>
            <person name="Graupner K."/>
            <person name="Lackner G."/>
            <person name="Hertweck C."/>
        </authorList>
    </citation>
    <scope>NUCLEOTIDE SEQUENCE [LARGE SCALE GENOMIC DNA]</scope>
    <source>
        <strain evidence="17">NBRC 102515 / DSM 9628</strain>
    </source>
</reference>
<dbReference type="GO" id="GO:0000287">
    <property type="term" value="F:magnesium ion binding"/>
    <property type="evidence" value="ECO:0007669"/>
    <property type="project" value="InterPro"/>
</dbReference>
<comment type="catalytic activity">
    <reaction evidence="11">
        <text>apo-[peptidyl-carrier protein] + CoA = holo-[peptidyl-carrier protein] + adenosine 3',5'-bisphosphate + H(+)</text>
        <dbReference type="Rhea" id="RHEA:46228"/>
        <dbReference type="Rhea" id="RHEA-COMP:11479"/>
        <dbReference type="Rhea" id="RHEA-COMP:11480"/>
        <dbReference type="ChEBI" id="CHEBI:15378"/>
        <dbReference type="ChEBI" id="CHEBI:29999"/>
        <dbReference type="ChEBI" id="CHEBI:57287"/>
        <dbReference type="ChEBI" id="CHEBI:58343"/>
        <dbReference type="ChEBI" id="CHEBI:64479"/>
    </reaction>
</comment>
<dbReference type="EMBL" id="HG322949">
    <property type="protein sequence ID" value="CDG83382.1"/>
    <property type="molecule type" value="Genomic_DNA"/>
</dbReference>
<protein>
    <recommendedName>
        <fullName evidence="5">Enterobactin synthase component D</fullName>
    </recommendedName>
    <alternativeName>
        <fullName evidence="8">4'-phosphopantetheinyl transferase EntD</fullName>
    </alternativeName>
    <alternativeName>
        <fullName evidence="9">Enterochelin synthase D</fullName>
    </alternativeName>
</protein>
<dbReference type="UniPathway" id="UPA00017"/>
<evidence type="ECO:0000256" key="10">
    <source>
        <dbReference type="ARBA" id="ARBA00049176"/>
    </source>
</evidence>
<dbReference type="GO" id="GO:0009366">
    <property type="term" value="C:enterobactin synthetase complex"/>
    <property type="evidence" value="ECO:0007669"/>
    <property type="project" value="InterPro"/>
</dbReference>
<comment type="cofactor">
    <cofactor evidence="13">
        <name>Mg(2+)</name>
        <dbReference type="ChEBI" id="CHEBI:18420"/>
    </cofactor>
</comment>
<comment type="function">
    <text evidence="1">Involved in the biosynthesis of the siderophore enterobactin (enterochelin), which is a macrocyclic trimeric lactone of N-(2,3-dihydroxybenzoyl)-serine. The serine trilactone serves as a scaffolding for the three catechol functionalities that provide hexadentate coordination for the tightly ligated iron(2+) atoms. Plays an essential role in the assembly of the enterobactin by catalyzing the transfer of the 4'-phosphopantetheine (Ppant) moiety from coenzyme A to the apo-domains of both EntB (ArCP domain) and EntF (PCP domain) to yield their holo-forms which make them competent for the activation of 2,3-dihydroxybenzoate (DHB) and L-serine, respectively.</text>
</comment>
<dbReference type="InterPro" id="IPR037143">
    <property type="entry name" value="4-PPantetheinyl_Trfase_dom_sf"/>
</dbReference>
<evidence type="ECO:0000256" key="1">
    <source>
        <dbReference type="ARBA" id="ARBA00003937"/>
    </source>
</evidence>
<evidence type="ECO:0000259" key="14">
    <source>
        <dbReference type="Pfam" id="PF01648"/>
    </source>
</evidence>
<feature type="binding site" evidence="12">
    <location>
        <begin position="125"/>
        <end position="126"/>
    </location>
    <ligand>
        <name>CoA</name>
        <dbReference type="ChEBI" id="CHEBI:57287"/>
    </ligand>
</feature>
<comment type="pathway">
    <text evidence="2">Siderophore biosynthesis; enterobactin biosynthesis.</text>
</comment>
<evidence type="ECO:0000256" key="7">
    <source>
        <dbReference type="ARBA" id="ARBA00023191"/>
    </source>
</evidence>
<evidence type="ECO:0000256" key="6">
    <source>
        <dbReference type="ARBA" id="ARBA00022679"/>
    </source>
</evidence>
<proteinExistence type="inferred from homology"/>
<feature type="binding site" evidence="12">
    <location>
        <position position="87"/>
    </location>
    <ligand>
        <name>CoA</name>
        <dbReference type="ChEBI" id="CHEBI:57287"/>
    </ligand>
</feature>
<comment type="similarity">
    <text evidence="3">Belongs to the P-Pant transferase superfamily. EntD family.</text>
</comment>
<feature type="binding site" evidence="12">
    <location>
        <position position="147"/>
    </location>
    <ligand>
        <name>CoA</name>
        <dbReference type="ChEBI" id="CHEBI:57287"/>
    </ligand>
</feature>
<evidence type="ECO:0000256" key="2">
    <source>
        <dbReference type="ARBA" id="ARBA00004993"/>
    </source>
</evidence>
<dbReference type="Pfam" id="PF17837">
    <property type="entry name" value="4PPT_N"/>
    <property type="match status" value="1"/>
</dbReference>
<feature type="binding site" evidence="12">
    <location>
        <position position="79"/>
    </location>
    <ligand>
        <name>CoA</name>
        <dbReference type="ChEBI" id="CHEBI:57287"/>
    </ligand>
</feature>
<keyword evidence="13" id="KW-0460">Magnesium</keyword>
<feature type="binding site" evidence="13">
    <location>
        <position position="149"/>
    </location>
    <ligand>
        <name>Mg(2+)</name>
        <dbReference type="ChEBI" id="CHEBI:18420"/>
    </ligand>
</feature>
<keyword evidence="7" id="KW-0259">Enterobactin biosynthesis</keyword>
<dbReference type="SUPFAM" id="SSF56214">
    <property type="entry name" value="4'-phosphopantetheinyl transferase"/>
    <property type="match status" value="1"/>
</dbReference>
<evidence type="ECO:0000256" key="13">
    <source>
        <dbReference type="PIRSR" id="PIRSR603542-2"/>
    </source>
</evidence>
<comment type="subunit">
    <text evidence="4">EntB, EntD, EntE, and EntF form a multienzyme complex called enterobactin synthase.</text>
</comment>
<dbReference type="STRING" id="1349767.GJA_2751"/>
<dbReference type="AlphaFoldDB" id="W0V7X7"/>
<dbReference type="GO" id="GO:0009239">
    <property type="term" value="P:enterobactin biosynthetic process"/>
    <property type="evidence" value="ECO:0007669"/>
    <property type="project" value="UniProtKB-UniPathway"/>
</dbReference>
<gene>
    <name evidence="16" type="ORF">GJA_2751</name>
</gene>
<evidence type="ECO:0000313" key="16">
    <source>
        <dbReference type="EMBL" id="CDG83382.1"/>
    </source>
</evidence>
<dbReference type="Pfam" id="PF01648">
    <property type="entry name" value="ACPS"/>
    <property type="match status" value="1"/>
</dbReference>
<dbReference type="PATRIC" id="fig|1349767.4.peg.4478"/>
<feature type="domain" description="4'-phosphopantetheinyl transferase" evidence="14">
    <location>
        <begin position="143"/>
        <end position="239"/>
    </location>
</feature>
<feature type="binding site" evidence="13">
    <location>
        <position position="148"/>
    </location>
    <ligand>
        <name>Mg(2+)</name>
        <dbReference type="ChEBI" id="CHEBI:18420"/>
    </ligand>
</feature>
<dbReference type="GO" id="GO:0005886">
    <property type="term" value="C:plasma membrane"/>
    <property type="evidence" value="ECO:0007669"/>
    <property type="project" value="TreeGrafter"/>
</dbReference>
<evidence type="ECO:0000256" key="4">
    <source>
        <dbReference type="ARBA" id="ARBA00011503"/>
    </source>
</evidence>
<dbReference type="PANTHER" id="PTHR38096:SF1">
    <property type="entry name" value="ENTEROBACTIN SYNTHASE COMPONENT D"/>
    <property type="match status" value="1"/>
</dbReference>
<dbReference type="KEGG" id="jag:GJA_2751"/>
<comment type="catalytic activity">
    <reaction evidence="10">
        <text>apo-[aryl-carrier protein] + CoA = holo-[aryl-carrier protein] + adenosine 3',5'-bisphosphate + H(+)</text>
        <dbReference type="Rhea" id="RHEA:48404"/>
        <dbReference type="Rhea" id="RHEA-COMP:15903"/>
        <dbReference type="Rhea" id="RHEA-COMP:17557"/>
        <dbReference type="ChEBI" id="CHEBI:15378"/>
        <dbReference type="ChEBI" id="CHEBI:29999"/>
        <dbReference type="ChEBI" id="CHEBI:57287"/>
        <dbReference type="ChEBI" id="CHEBI:58343"/>
        <dbReference type="ChEBI" id="CHEBI:64479"/>
    </reaction>
</comment>
<keyword evidence="13" id="KW-0479">Metal-binding</keyword>
<evidence type="ECO:0000259" key="15">
    <source>
        <dbReference type="Pfam" id="PF17837"/>
    </source>
</evidence>
<evidence type="ECO:0000256" key="5">
    <source>
        <dbReference type="ARBA" id="ARBA00019087"/>
    </source>
</evidence>
<dbReference type="HOGENOM" id="CLU_075076_2_0_4"/>
<dbReference type="Gene3D" id="3.90.470.20">
    <property type="entry name" value="4'-phosphopantetheinyl transferase domain"/>
    <property type="match status" value="1"/>
</dbReference>
<dbReference type="PANTHER" id="PTHR38096">
    <property type="entry name" value="ENTEROBACTIN SYNTHASE COMPONENT D"/>
    <property type="match status" value="1"/>
</dbReference>
<evidence type="ECO:0000256" key="11">
    <source>
        <dbReference type="ARBA" id="ARBA00049191"/>
    </source>
</evidence>
<dbReference type="PRINTS" id="PR01399">
    <property type="entry name" value="ENTSNTHTASED"/>
</dbReference>
<dbReference type="GO" id="GO:0008897">
    <property type="term" value="F:holo-[acyl-carrier-protein] synthase activity"/>
    <property type="evidence" value="ECO:0007669"/>
    <property type="project" value="InterPro"/>
</dbReference>
<dbReference type="Proteomes" id="UP000027604">
    <property type="component" value="Chromosome I"/>
</dbReference>
<feature type="binding site" evidence="12">
    <location>
        <position position="197"/>
    </location>
    <ligand>
        <name>CoA</name>
        <dbReference type="ChEBI" id="CHEBI:57287"/>
    </ligand>
</feature>
<evidence type="ECO:0000313" key="17">
    <source>
        <dbReference type="Proteomes" id="UP000027604"/>
    </source>
</evidence>
<keyword evidence="17" id="KW-1185">Reference proteome</keyword>
<dbReference type="InterPro" id="IPR041354">
    <property type="entry name" value="4PPT_N"/>
</dbReference>
<organism evidence="16 17">
    <name type="scientific">Janthinobacterium agaricidamnosum NBRC 102515 = DSM 9628</name>
    <dbReference type="NCBI Taxonomy" id="1349767"/>
    <lineage>
        <taxon>Bacteria</taxon>
        <taxon>Pseudomonadati</taxon>
        <taxon>Pseudomonadota</taxon>
        <taxon>Betaproteobacteria</taxon>
        <taxon>Burkholderiales</taxon>
        <taxon>Oxalobacteraceae</taxon>
        <taxon>Janthinobacterium</taxon>
    </lineage>
</organism>
<feature type="domain" description="4'-phosphopantetheinyl transferase N-terminal" evidence="15">
    <location>
        <begin position="71"/>
        <end position="135"/>
    </location>
</feature>
<dbReference type="InterPro" id="IPR003542">
    <property type="entry name" value="Enbac_synth_compD-like"/>
</dbReference>
<evidence type="ECO:0000256" key="9">
    <source>
        <dbReference type="ARBA" id="ARBA00031996"/>
    </source>
</evidence>